<evidence type="ECO:0000313" key="2">
    <source>
        <dbReference type="EMBL" id="KAK3095973.1"/>
    </source>
</evidence>
<accession>A0AA89C1W7</accession>
<dbReference type="InterPro" id="IPR034608">
    <property type="entry name" value="CCDC125"/>
</dbReference>
<keyword evidence="3" id="KW-1185">Reference proteome</keyword>
<comment type="caution">
    <text evidence="2">The sequence shown here is derived from an EMBL/GenBank/DDBJ whole genome shotgun (WGS) entry which is preliminary data.</text>
</comment>
<organism evidence="2 3">
    <name type="scientific">Pinctada imbricata</name>
    <name type="common">Atlantic pearl-oyster</name>
    <name type="synonym">Pinctada martensii</name>
    <dbReference type="NCBI Taxonomy" id="66713"/>
    <lineage>
        <taxon>Eukaryota</taxon>
        <taxon>Metazoa</taxon>
        <taxon>Spiralia</taxon>
        <taxon>Lophotrochozoa</taxon>
        <taxon>Mollusca</taxon>
        <taxon>Bivalvia</taxon>
        <taxon>Autobranchia</taxon>
        <taxon>Pteriomorphia</taxon>
        <taxon>Pterioida</taxon>
        <taxon>Pterioidea</taxon>
        <taxon>Pteriidae</taxon>
        <taxon>Pinctada</taxon>
    </lineage>
</organism>
<protein>
    <submittedName>
        <fullName evidence="2">Uncharacterized protein</fullName>
    </submittedName>
</protein>
<name>A0AA89C1W7_PINIB</name>
<dbReference type="PANTHER" id="PTHR28616">
    <property type="entry name" value="COILED-COIL DOMAIN-CONTAINING PROTEIN 125"/>
    <property type="match status" value="1"/>
</dbReference>
<evidence type="ECO:0000313" key="3">
    <source>
        <dbReference type="Proteomes" id="UP001186944"/>
    </source>
</evidence>
<feature type="coiled-coil region" evidence="1">
    <location>
        <begin position="130"/>
        <end position="164"/>
    </location>
</feature>
<proteinExistence type="predicted"/>
<gene>
    <name evidence="2" type="ORF">FSP39_021526</name>
</gene>
<dbReference type="PANTHER" id="PTHR28616:SF1">
    <property type="entry name" value="COILED-COIL DOMAIN-CONTAINING PROTEIN 125"/>
    <property type="match status" value="1"/>
</dbReference>
<dbReference type="AlphaFoldDB" id="A0AA89C1W7"/>
<reference evidence="2" key="1">
    <citation type="submission" date="2019-08" db="EMBL/GenBank/DDBJ databases">
        <title>The improved chromosome-level genome for the pearl oyster Pinctada fucata martensii using PacBio sequencing and Hi-C.</title>
        <authorList>
            <person name="Zheng Z."/>
        </authorList>
    </citation>
    <scope>NUCLEOTIDE SEQUENCE</scope>
    <source>
        <strain evidence="2">ZZ-2019</strain>
        <tissue evidence="2">Adductor muscle</tissue>
    </source>
</reference>
<dbReference type="Proteomes" id="UP001186944">
    <property type="component" value="Unassembled WGS sequence"/>
</dbReference>
<keyword evidence="1" id="KW-0175">Coiled coil</keyword>
<dbReference type="Gene3D" id="1.10.287.1490">
    <property type="match status" value="1"/>
</dbReference>
<sequence>MSKCTEKDDDSSLENGDLGLGLGLKPGSLPLLNVSDIGQQDYKNYPDVNSTPLIPPAQSKFSALRKLKRQGNITLDIKTKESIGSKILKDKVMNVEKSVVSDDKSRTRRQHTISERVEKKRSDSESCMTKEGIERKLAEAEQEVEELKAEIEVYQRRLDSKYKAIAILKQQVSDIESSFDEDDKRNREYEESLQHEVNTLTFELEKRESSYENSQEKWASRFDSMCKENACLSSLLEKRTEETRNLIARTTALSRERDELLALLDVQERNRYLRSRSVSSDEAYCDYTSTELAVLGACKCRLTNPEPCGCAHAAANMKKEIYRIKQECDTVKKRKEEAYHAIDAYRAAFEEQLQKNKELMSQVAEIAVAGPTKVQKAKTIIKNLIHMLNDDDYLIEVNKQTYALNGKMSTSQKEDTGHVMTDRELVLALTQILHARNESFAHQKIAAQVLSEKVHNLESQLASVQSEEVFNT</sequence>
<evidence type="ECO:0000256" key="1">
    <source>
        <dbReference type="SAM" id="Coils"/>
    </source>
</evidence>
<dbReference type="GO" id="GO:0005737">
    <property type="term" value="C:cytoplasm"/>
    <property type="evidence" value="ECO:0007669"/>
    <property type="project" value="TreeGrafter"/>
</dbReference>
<dbReference type="EMBL" id="VSWD01000008">
    <property type="protein sequence ID" value="KAK3095973.1"/>
    <property type="molecule type" value="Genomic_DNA"/>
</dbReference>
<dbReference type="GO" id="GO:0035024">
    <property type="term" value="P:negative regulation of Rho protein signal transduction"/>
    <property type="evidence" value="ECO:0007669"/>
    <property type="project" value="TreeGrafter"/>
</dbReference>
<dbReference type="GO" id="GO:2000146">
    <property type="term" value="P:negative regulation of cell motility"/>
    <property type="evidence" value="ECO:0007669"/>
    <property type="project" value="TreeGrafter"/>
</dbReference>